<keyword evidence="2" id="KW-0456">Lyase</keyword>
<gene>
    <name evidence="2" type="primary">pcaC</name>
    <name evidence="2" type="ORF">K1X11_000615</name>
</gene>
<dbReference type="InterPro" id="IPR029032">
    <property type="entry name" value="AhpD-like"/>
</dbReference>
<dbReference type="GO" id="GO:0047575">
    <property type="term" value="F:4-carboxymuconolactone decarboxylase activity"/>
    <property type="evidence" value="ECO:0007669"/>
    <property type="project" value="UniProtKB-EC"/>
</dbReference>
<keyword evidence="3" id="KW-1185">Reference proteome</keyword>
<dbReference type="PANTHER" id="PTHR33570:SF2">
    <property type="entry name" value="CARBOXYMUCONOLACTONE DECARBOXYLASE-LIKE DOMAIN-CONTAINING PROTEIN"/>
    <property type="match status" value="1"/>
</dbReference>
<dbReference type="InterPro" id="IPR012788">
    <property type="entry name" value="Decarb_PcaC"/>
</dbReference>
<dbReference type="Gene3D" id="1.20.1290.10">
    <property type="entry name" value="AhpD-like"/>
    <property type="match status" value="1"/>
</dbReference>
<dbReference type="EMBL" id="CP139781">
    <property type="protein sequence ID" value="WRQ87889.1"/>
    <property type="molecule type" value="Genomic_DNA"/>
</dbReference>
<name>A0ABZ1C8I3_9BACT</name>
<dbReference type="Proteomes" id="UP000738431">
    <property type="component" value="Chromosome"/>
</dbReference>
<evidence type="ECO:0000313" key="2">
    <source>
        <dbReference type="EMBL" id="WRQ87889.1"/>
    </source>
</evidence>
<proteinExistence type="predicted"/>
<dbReference type="PANTHER" id="PTHR33570">
    <property type="entry name" value="4-CARBOXYMUCONOLACTONE DECARBOXYLASE FAMILY PROTEIN"/>
    <property type="match status" value="1"/>
</dbReference>
<dbReference type="Pfam" id="PF02627">
    <property type="entry name" value="CMD"/>
    <property type="match status" value="1"/>
</dbReference>
<dbReference type="EC" id="4.1.1.44" evidence="2"/>
<dbReference type="RefSeq" id="WP_221029072.1">
    <property type="nucleotide sequence ID" value="NZ_CP139781.1"/>
</dbReference>
<dbReference type="NCBIfam" id="TIGR02425">
    <property type="entry name" value="decarb_PcaC"/>
    <property type="match status" value="1"/>
</dbReference>
<protein>
    <submittedName>
        <fullName evidence="2">4-carboxymuconolactone decarboxylase</fullName>
        <ecNumber evidence="2">4.1.1.44</ecNumber>
    </submittedName>
</protein>
<sequence>MPDPQPDSASSPRPGESTRRRILGDAHVNRAIAATTDFDAPFQDFITKVAWDGVWSRPGLDDRTRHLITIALLAGLGREHELALHLRSIQNTGTSPEDVREALLHVAVYAGVPAANHAMSLAKSIFASLPPSTASDA</sequence>
<evidence type="ECO:0000313" key="3">
    <source>
        <dbReference type="Proteomes" id="UP000738431"/>
    </source>
</evidence>
<accession>A0ABZ1C8I3</accession>
<reference evidence="2 3" key="1">
    <citation type="submission" date="2023-12" db="EMBL/GenBank/DDBJ databases">
        <title>Description of an unclassified Opitutus bacterium of Verrucomicrobiota.</title>
        <authorList>
            <person name="Zhang D.-F."/>
        </authorList>
    </citation>
    <scope>NUCLEOTIDE SEQUENCE [LARGE SCALE GENOMIC DNA]</scope>
    <source>
        <strain evidence="2 3">WL0086</strain>
    </source>
</reference>
<feature type="domain" description="Carboxymuconolactone decarboxylase-like" evidence="1">
    <location>
        <begin position="41"/>
        <end position="123"/>
    </location>
</feature>
<dbReference type="InterPro" id="IPR003779">
    <property type="entry name" value="CMD-like"/>
</dbReference>
<dbReference type="SUPFAM" id="SSF69118">
    <property type="entry name" value="AhpD-like"/>
    <property type="match status" value="1"/>
</dbReference>
<organism evidence="2 3">
    <name type="scientific">Actomonas aquatica</name>
    <dbReference type="NCBI Taxonomy" id="2866162"/>
    <lineage>
        <taxon>Bacteria</taxon>
        <taxon>Pseudomonadati</taxon>
        <taxon>Verrucomicrobiota</taxon>
        <taxon>Opitutia</taxon>
        <taxon>Opitutales</taxon>
        <taxon>Opitutaceae</taxon>
        <taxon>Actomonas</taxon>
    </lineage>
</organism>
<dbReference type="InterPro" id="IPR052512">
    <property type="entry name" value="4CMD/NDH-1_regulator"/>
</dbReference>
<evidence type="ECO:0000259" key="1">
    <source>
        <dbReference type="Pfam" id="PF02627"/>
    </source>
</evidence>